<keyword evidence="2" id="KW-0808">Transferase</keyword>
<evidence type="ECO:0000313" key="3">
    <source>
        <dbReference type="Proteomes" id="UP000285258"/>
    </source>
</evidence>
<evidence type="ECO:0000313" key="2">
    <source>
        <dbReference type="EMBL" id="ROT89269.1"/>
    </source>
</evidence>
<dbReference type="PANTHER" id="PTHR45947:SF3">
    <property type="entry name" value="SULFOQUINOVOSYL TRANSFERASE SQD2"/>
    <property type="match status" value="1"/>
</dbReference>
<reference evidence="2" key="3">
    <citation type="journal article" date="2019" name="Microbiol. Resour. Announc.">
        <title>Draft Genome Sequences of Type Strains of Gordonibacter faecihominis, Paraeggerthella hongkongensis, Parvibacter caecicola,Slackia equolifaciens, Slackia faecicanis, and Slackia isoflavoniconvertens.</title>
        <authorList>
            <person name="Danylec N."/>
            <person name="Stoll D.A."/>
            <person name="Dotsch A."/>
            <person name="Huch M."/>
        </authorList>
    </citation>
    <scope>NUCLEOTIDE SEQUENCE</scope>
    <source>
        <strain evidence="2">DSM 27213</strain>
    </source>
</reference>
<protein>
    <submittedName>
        <fullName evidence="1 2">Glycosyltransferase</fullName>
    </submittedName>
</protein>
<proteinExistence type="predicted"/>
<reference evidence="3" key="1">
    <citation type="submission" date="2018-05" db="EMBL/GenBank/DDBJ databases">
        <title>Genome Sequencing of selected type strains of the family Eggerthellaceae.</title>
        <authorList>
            <person name="Danylec N."/>
            <person name="Stoll D.A."/>
            <person name="Doetsch A."/>
            <person name="Huch M."/>
        </authorList>
    </citation>
    <scope>NUCLEOTIDE SEQUENCE [LARGE SCALE GENOMIC DNA]</scope>
    <source>
        <strain evidence="3">DSM 27213</strain>
    </source>
</reference>
<reference evidence="2" key="2">
    <citation type="journal article" date="2019" name="Int. J. Syst. Evol. Microbiol.">
        <title>Gordonibacter faecihominis is a later heterotypic synonym of Gordonibacter urolithinfaciens.</title>
        <authorList>
            <person name="Danylec N."/>
            <person name="Stoll D.A."/>
            <person name="Huch M."/>
        </authorList>
    </citation>
    <scope>NUCLEOTIDE SEQUENCE</scope>
    <source>
        <strain evidence="2">DSM 27213</strain>
    </source>
</reference>
<dbReference type="SUPFAM" id="SSF53756">
    <property type="entry name" value="UDP-Glycosyltransferase/glycogen phosphorylase"/>
    <property type="match status" value="1"/>
</dbReference>
<dbReference type="GO" id="GO:0016757">
    <property type="term" value="F:glycosyltransferase activity"/>
    <property type="evidence" value="ECO:0007669"/>
    <property type="project" value="UniProtKB-KW"/>
</dbReference>
<dbReference type="GO" id="GO:1901137">
    <property type="term" value="P:carbohydrate derivative biosynthetic process"/>
    <property type="evidence" value="ECO:0007669"/>
    <property type="project" value="UniProtKB-ARBA"/>
</dbReference>
<organism evidence="2 3">
    <name type="scientific">Gordonibacter urolithinfaciens</name>
    <dbReference type="NCBI Taxonomy" id="1335613"/>
    <lineage>
        <taxon>Bacteria</taxon>
        <taxon>Bacillati</taxon>
        <taxon>Actinomycetota</taxon>
        <taxon>Coriobacteriia</taxon>
        <taxon>Eggerthellales</taxon>
        <taxon>Eggerthellaceae</taxon>
        <taxon>Gordonibacter</taxon>
    </lineage>
</organism>
<sequence>MTSRERIKVLQVVPAMSKESGVMRYVWNMMREIDQNRIAFDYLYHIPSSITFEKECMASGSRIYCAPDASKEPLRYVRYVNELLKSEGIAYSIVHCHVPNTAFCVLRAASYAGVKNRLIHSHLAASSEHLSHRIRNYPLIRYGKRFATERLACSQEAGDYLFGDQSYRIFRNGIDVEAFRFDEAAASELKRKLPIGPDAFPVVGCVGRLAKQKNYPFMFDVFRELLKTEHRAELLIVGSGPEEEALSGLIAEFGLEGKVHLLGLREDVGKLYSVFDVLAMPSLCEGLPVAAVEAQASGLRCVFSKDVPSEVDITGVATFLGRKERLSDWSDAIANAALEGRFQDPAMRIDDAGYSQRAAALLLADFYTNIA</sequence>
<dbReference type="PANTHER" id="PTHR45947">
    <property type="entry name" value="SULFOQUINOVOSYL TRANSFERASE SQD2"/>
    <property type="match status" value="1"/>
</dbReference>
<dbReference type="Pfam" id="PF13692">
    <property type="entry name" value="Glyco_trans_1_4"/>
    <property type="match status" value="1"/>
</dbReference>
<evidence type="ECO:0000313" key="4">
    <source>
        <dbReference type="Proteomes" id="UP000462865"/>
    </source>
</evidence>
<comment type="caution">
    <text evidence="2">The sequence shown here is derived from an EMBL/GenBank/DDBJ whole genome shotgun (WGS) entry which is preliminary data.</text>
</comment>
<dbReference type="Proteomes" id="UP000462865">
    <property type="component" value="Unassembled WGS sequence"/>
</dbReference>
<gene>
    <name evidence="2" type="ORF">DMP12_10045</name>
    <name evidence="1" type="ORF">GKG38_10190</name>
</gene>
<dbReference type="AlphaFoldDB" id="A0A423UJ58"/>
<dbReference type="Proteomes" id="UP000285258">
    <property type="component" value="Unassembled WGS sequence"/>
</dbReference>
<dbReference type="EMBL" id="QIBW01000011">
    <property type="protein sequence ID" value="ROT89269.1"/>
    <property type="molecule type" value="Genomic_DNA"/>
</dbReference>
<name>A0A423UJ58_9ACTN</name>
<dbReference type="Gene3D" id="3.40.50.2000">
    <property type="entry name" value="Glycogen Phosphorylase B"/>
    <property type="match status" value="2"/>
</dbReference>
<evidence type="ECO:0000313" key="1">
    <source>
        <dbReference type="EMBL" id="MSA95414.1"/>
    </source>
</evidence>
<dbReference type="InterPro" id="IPR050194">
    <property type="entry name" value="Glycosyltransferase_grp1"/>
</dbReference>
<dbReference type="EMBL" id="WKZA01000048">
    <property type="protein sequence ID" value="MSA95414.1"/>
    <property type="molecule type" value="Genomic_DNA"/>
</dbReference>
<accession>A0A423UJ58</accession>
<reference evidence="1 4" key="4">
    <citation type="journal article" date="2019" name="Nat. Med.">
        <title>A library of human gut bacterial isolates paired with longitudinal multiomics data enables mechanistic microbiome research.</title>
        <authorList>
            <person name="Poyet M."/>
            <person name="Groussin M."/>
            <person name="Gibbons S.M."/>
            <person name="Avila-Pacheco J."/>
            <person name="Jiang X."/>
            <person name="Kearney S.M."/>
            <person name="Perrotta A.R."/>
            <person name="Berdy B."/>
            <person name="Zhao S."/>
            <person name="Lieberman T.D."/>
            <person name="Swanson P.K."/>
            <person name="Smith M."/>
            <person name="Roesemann S."/>
            <person name="Alexander J.E."/>
            <person name="Rich S.A."/>
            <person name="Livny J."/>
            <person name="Vlamakis H."/>
            <person name="Clish C."/>
            <person name="Bullock K."/>
            <person name="Deik A."/>
            <person name="Scott J."/>
            <person name="Pierce K.A."/>
            <person name="Xavier R.J."/>
            <person name="Alm E.J."/>
        </authorList>
    </citation>
    <scope>NUCLEOTIDE SEQUENCE [LARGE SCALE GENOMIC DNA]</scope>
    <source>
        <strain evidence="1 4">BIOML-A1</strain>
    </source>
</reference>